<gene>
    <name evidence="1" type="ORF">AQJ46_49635</name>
</gene>
<evidence type="ECO:0000313" key="2">
    <source>
        <dbReference type="Proteomes" id="UP000053669"/>
    </source>
</evidence>
<accession>A0A101RK31</accession>
<name>A0A101RK31_9ACTN</name>
<organism evidence="1 2">
    <name type="scientific">Streptomyces canus</name>
    <dbReference type="NCBI Taxonomy" id="58343"/>
    <lineage>
        <taxon>Bacteria</taxon>
        <taxon>Bacillati</taxon>
        <taxon>Actinomycetota</taxon>
        <taxon>Actinomycetes</taxon>
        <taxon>Kitasatosporales</taxon>
        <taxon>Streptomycetaceae</taxon>
        <taxon>Streptomyces</taxon>
        <taxon>Streptomyces aurantiacus group</taxon>
    </lineage>
</organism>
<protein>
    <recommendedName>
        <fullName evidence="3">Integrase</fullName>
    </recommendedName>
</protein>
<dbReference type="EMBL" id="LMWU01000082">
    <property type="protein sequence ID" value="KUN54911.1"/>
    <property type="molecule type" value="Genomic_DNA"/>
</dbReference>
<dbReference type="Proteomes" id="UP000053669">
    <property type="component" value="Unassembled WGS sequence"/>
</dbReference>
<comment type="caution">
    <text evidence="1">The sequence shown here is derived from an EMBL/GenBank/DDBJ whole genome shotgun (WGS) entry which is preliminary data.</text>
</comment>
<dbReference type="AlphaFoldDB" id="A0A101RK31"/>
<dbReference type="STRING" id="58343.AQJ46_49635"/>
<reference evidence="1 2" key="1">
    <citation type="submission" date="2015-10" db="EMBL/GenBank/DDBJ databases">
        <title>Draft genome sequence of Streptomyces canus DSM 40017, type strain for the species Streptomyces canus.</title>
        <authorList>
            <person name="Ruckert C."/>
            <person name="Winkler A."/>
            <person name="Kalinowski J."/>
            <person name="Kampfer P."/>
            <person name="Glaeser S."/>
        </authorList>
    </citation>
    <scope>NUCLEOTIDE SEQUENCE [LARGE SCALE GENOMIC DNA]</scope>
    <source>
        <strain evidence="1 2">DSM 40017</strain>
    </source>
</reference>
<dbReference type="RefSeq" id="WP_059211959.1">
    <property type="nucleotide sequence ID" value="NZ_KQ948690.1"/>
</dbReference>
<proteinExistence type="predicted"/>
<evidence type="ECO:0000313" key="1">
    <source>
        <dbReference type="EMBL" id="KUN54911.1"/>
    </source>
</evidence>
<evidence type="ECO:0008006" key="3">
    <source>
        <dbReference type="Google" id="ProtNLM"/>
    </source>
</evidence>
<sequence>MPATALTDPLRVEGIFPDGSRATCLLRDESFPEFAQMLLRALADLVHPHGPLKRADSVREYLASLRHFLPQLQVVGFDGTVQWLTRPRLAECLLGIKLARHEHHIRAMLRRLDELERVFAPDVRHFVDGHPFKTRPTRLRKSLPAYSEAEWQRLREVCEAGVAASYAVFLRAREESERGQDWRTGGLNRENIQFTLRHEGPENVGFGRKYIGATRYDAEVRPLYAGGVYEAVAALFPSAVTVFDYQLLFGIRTGIVPDGIAELGLGDIDWAGDATVLLDYIKGRTAAESLTLSRKATRLLEQWLDHSSISRLFMPEAFKDQLWSRYSVTGPARWTTDEIDGYTRGVWAKQRGLVDADGKPWQIHVHRIRTTFEASRDRRIWRGSSRATIDPNHTPAVEGDHYVVGQTPAQKDATETVIESGQADLLRRAQPRVIADGDGLADLVRKFPELVEQLHLDDAALADLIGGERDVFAAGCADQLSGLHGPKGRPCPARPWVCLLCPLALFAPRHVGNLMRLRAFFGRQWRQMTSAAFMAVFGPYAQRLDALLTLAYFSEAVLREAAAEVSDTDEEIPLRPEELTA</sequence>